<comment type="caution">
    <text evidence="1">The sequence shown here is derived from an EMBL/GenBank/DDBJ whole genome shotgun (WGS) entry which is preliminary data.</text>
</comment>
<protein>
    <submittedName>
        <fullName evidence="1">Uncharacterized protein</fullName>
    </submittedName>
</protein>
<proteinExistence type="predicted"/>
<evidence type="ECO:0000313" key="1">
    <source>
        <dbReference type="EMBL" id="GMI03549.1"/>
    </source>
</evidence>
<reference evidence="2" key="1">
    <citation type="journal article" date="2023" name="Commun. Biol.">
        <title>Genome analysis of Parmales, the sister group of diatoms, reveals the evolutionary specialization of diatoms from phago-mixotrophs to photoautotrophs.</title>
        <authorList>
            <person name="Ban H."/>
            <person name="Sato S."/>
            <person name="Yoshikawa S."/>
            <person name="Yamada K."/>
            <person name="Nakamura Y."/>
            <person name="Ichinomiya M."/>
            <person name="Sato N."/>
            <person name="Blanc-Mathieu R."/>
            <person name="Endo H."/>
            <person name="Kuwata A."/>
            <person name="Ogata H."/>
        </authorList>
    </citation>
    <scope>NUCLEOTIDE SEQUENCE [LARGE SCALE GENOMIC DNA]</scope>
    <source>
        <strain evidence="2">NIES 3699</strain>
    </source>
</reference>
<sequence length="92" mass="10677">MWPFKSSPPSPLDPTIISGSFPNTLKGCEKQTSTLFTCLETLLTTPNPTVSSCSKLIKSYNDCNERRQSEKRNDKFNRVQERVPEEYRYERK</sequence>
<accession>A0A9W7F536</accession>
<dbReference type="Proteomes" id="UP001165160">
    <property type="component" value="Unassembled WGS sequence"/>
</dbReference>
<gene>
    <name evidence="1" type="ORF">TrVE_jg12037</name>
</gene>
<organism evidence="1 2">
    <name type="scientific">Triparma verrucosa</name>
    <dbReference type="NCBI Taxonomy" id="1606542"/>
    <lineage>
        <taxon>Eukaryota</taxon>
        <taxon>Sar</taxon>
        <taxon>Stramenopiles</taxon>
        <taxon>Ochrophyta</taxon>
        <taxon>Bolidophyceae</taxon>
        <taxon>Parmales</taxon>
        <taxon>Triparmaceae</taxon>
        <taxon>Triparma</taxon>
    </lineage>
</organism>
<dbReference type="AlphaFoldDB" id="A0A9W7F536"/>
<name>A0A9W7F536_9STRA</name>
<dbReference type="EMBL" id="BRXX01000303">
    <property type="protein sequence ID" value="GMI03549.1"/>
    <property type="molecule type" value="Genomic_DNA"/>
</dbReference>
<keyword evidence="2" id="KW-1185">Reference proteome</keyword>
<evidence type="ECO:0000313" key="2">
    <source>
        <dbReference type="Proteomes" id="UP001165160"/>
    </source>
</evidence>